<dbReference type="PhylomeDB" id="A7SJF6"/>
<gene>
    <name evidence="6" type="ORF">NEMVEDRAFT_v1g120521</name>
</gene>
<dbReference type="PANTHER" id="PTHR11610">
    <property type="entry name" value="LIPASE"/>
    <property type="match status" value="1"/>
</dbReference>
<evidence type="ECO:0000259" key="5">
    <source>
        <dbReference type="Pfam" id="PF00151"/>
    </source>
</evidence>
<dbReference type="Pfam" id="PF00151">
    <property type="entry name" value="Lipase"/>
    <property type="match status" value="1"/>
</dbReference>
<feature type="non-terminal residue" evidence="6">
    <location>
        <position position="1"/>
    </location>
</feature>
<evidence type="ECO:0000256" key="3">
    <source>
        <dbReference type="ARBA" id="ARBA00022525"/>
    </source>
</evidence>
<evidence type="ECO:0000313" key="7">
    <source>
        <dbReference type="Proteomes" id="UP000001593"/>
    </source>
</evidence>
<sequence length="259" mass="28552">WMNRIRHALIKQEDANVITTDWSRGATIPYEQATANTRMVGAQITELIKFLNNQTGNTPASFYLVGFSLGAHISGYVGRRIAKTGQKLNRITGLDPASIHFVNAHVDVRLDPSDADFVDVMHTDMDLAGTPTVSGHIDFYPNGGKKQPGCRDLLDGNLSLSVYPSGPINYVICDHMRAPEYYAESVTTTCPMLAFPCTSMDDFERGYCFDCENRPCPSVGYNAGKRKGVATGKHFSLTNADKPFCGKCDRKSNNEKQVK</sequence>
<dbReference type="SUPFAM" id="SSF53474">
    <property type="entry name" value="alpha/beta-Hydrolases"/>
    <property type="match status" value="1"/>
</dbReference>
<comment type="subcellular location">
    <subcellularLocation>
        <location evidence="1">Secreted</location>
    </subcellularLocation>
</comment>
<dbReference type="GO" id="GO:0016298">
    <property type="term" value="F:lipase activity"/>
    <property type="evidence" value="ECO:0000318"/>
    <property type="project" value="GO_Central"/>
</dbReference>
<evidence type="ECO:0000256" key="4">
    <source>
        <dbReference type="RuleBase" id="RU004262"/>
    </source>
</evidence>
<dbReference type="eggNOG" id="ENOG502QUK7">
    <property type="taxonomic scope" value="Eukaryota"/>
</dbReference>
<protein>
    <recommendedName>
        <fullName evidence="5">Lipase domain-containing protein</fullName>
    </recommendedName>
</protein>
<keyword evidence="7" id="KW-1185">Reference proteome</keyword>
<dbReference type="HOGENOM" id="CLU_027171_8_1_1"/>
<evidence type="ECO:0000256" key="2">
    <source>
        <dbReference type="ARBA" id="ARBA00010701"/>
    </source>
</evidence>
<organism evidence="6 7">
    <name type="scientific">Nematostella vectensis</name>
    <name type="common">Starlet sea anemone</name>
    <dbReference type="NCBI Taxonomy" id="45351"/>
    <lineage>
        <taxon>Eukaryota</taxon>
        <taxon>Metazoa</taxon>
        <taxon>Cnidaria</taxon>
        <taxon>Anthozoa</taxon>
        <taxon>Hexacorallia</taxon>
        <taxon>Actiniaria</taxon>
        <taxon>Edwardsiidae</taxon>
        <taxon>Nematostella</taxon>
    </lineage>
</organism>
<name>A7SJF6_NEMVE</name>
<accession>A7SJF6</accession>
<comment type="similarity">
    <text evidence="2 4">Belongs to the AB hydrolase superfamily. Lipase family.</text>
</comment>
<dbReference type="GO" id="GO:0016042">
    <property type="term" value="P:lipid catabolic process"/>
    <property type="evidence" value="ECO:0000318"/>
    <property type="project" value="GO_Central"/>
</dbReference>
<dbReference type="GO" id="GO:0005615">
    <property type="term" value="C:extracellular space"/>
    <property type="evidence" value="ECO:0000318"/>
    <property type="project" value="GO_Central"/>
</dbReference>
<dbReference type="AlphaFoldDB" id="A7SJF6"/>
<evidence type="ECO:0000313" key="6">
    <source>
        <dbReference type="EMBL" id="EDO36153.1"/>
    </source>
</evidence>
<dbReference type="Proteomes" id="UP000001593">
    <property type="component" value="Unassembled WGS sequence"/>
</dbReference>
<dbReference type="OMA" id="SCANNAC"/>
<evidence type="ECO:0000256" key="1">
    <source>
        <dbReference type="ARBA" id="ARBA00004613"/>
    </source>
</evidence>
<dbReference type="EMBL" id="DS469677">
    <property type="protein sequence ID" value="EDO36153.1"/>
    <property type="molecule type" value="Genomic_DNA"/>
</dbReference>
<proteinExistence type="inferred from homology"/>
<dbReference type="PRINTS" id="PR00821">
    <property type="entry name" value="TAGLIPASE"/>
</dbReference>
<dbReference type="InterPro" id="IPR000734">
    <property type="entry name" value="TAG_lipase"/>
</dbReference>
<feature type="domain" description="Lipase" evidence="5">
    <location>
        <begin position="1"/>
        <end position="244"/>
    </location>
</feature>
<dbReference type="CDD" id="cd00707">
    <property type="entry name" value="Pancreat_lipase_like"/>
    <property type="match status" value="1"/>
</dbReference>
<dbReference type="Gene3D" id="3.40.50.1820">
    <property type="entry name" value="alpha/beta hydrolase"/>
    <property type="match status" value="1"/>
</dbReference>
<keyword evidence="3" id="KW-0964">Secreted</keyword>
<dbReference type="PANTHER" id="PTHR11610:SF178">
    <property type="entry name" value="LIPASE MEMBER H-A-LIKE PROTEIN"/>
    <property type="match status" value="1"/>
</dbReference>
<dbReference type="FunFam" id="3.40.50.1820:FF:000927">
    <property type="entry name" value="Predicted protein"/>
    <property type="match status" value="1"/>
</dbReference>
<dbReference type="InParanoid" id="A7SJF6"/>
<dbReference type="InterPro" id="IPR029058">
    <property type="entry name" value="AB_hydrolase_fold"/>
</dbReference>
<dbReference type="InterPro" id="IPR013818">
    <property type="entry name" value="Lipase"/>
</dbReference>
<dbReference type="STRING" id="45351.A7SJF6"/>
<dbReference type="InterPro" id="IPR033906">
    <property type="entry name" value="Lipase_N"/>
</dbReference>
<reference evidence="6 7" key="1">
    <citation type="journal article" date="2007" name="Science">
        <title>Sea anemone genome reveals ancestral eumetazoan gene repertoire and genomic organization.</title>
        <authorList>
            <person name="Putnam N.H."/>
            <person name="Srivastava M."/>
            <person name="Hellsten U."/>
            <person name="Dirks B."/>
            <person name="Chapman J."/>
            <person name="Salamov A."/>
            <person name="Terry A."/>
            <person name="Shapiro H."/>
            <person name="Lindquist E."/>
            <person name="Kapitonov V.V."/>
            <person name="Jurka J."/>
            <person name="Genikhovich G."/>
            <person name="Grigoriev I.V."/>
            <person name="Lucas S.M."/>
            <person name="Steele R.E."/>
            <person name="Finnerty J.R."/>
            <person name="Technau U."/>
            <person name="Martindale M.Q."/>
            <person name="Rokhsar D.S."/>
        </authorList>
    </citation>
    <scope>NUCLEOTIDE SEQUENCE [LARGE SCALE GENOMIC DNA]</scope>
    <source>
        <strain evidence="7">CH2 X CH6</strain>
    </source>
</reference>